<keyword evidence="3" id="KW-0238">DNA-binding</keyword>
<sequence>MTKKTKNVPRNSTQYTHLCSEYIIPASNILDKISYKAHDLYNRALYDLRQGLFHKQYVKGYEQLDSMFKKRYKARECILYHELGYVQSAQQTLKEVNTIWQAWFKANKAYQKNPGKFTGKPRMPKYLRKKERHTFFVTNQNAKVKDGYLTIPKLKIKVELALQVKKIQRVAFKPVYGGYKLIVQYKINKEINYLPDNGRYIGIDPGVDNAFACVSNTENMPLLINGRNLKSVNQYYNKERARLKKLQAQYHQLESIINTKQGPKPVYQETKAMKRLTVWRNDKIRQFAHKASKRIVNYALSCEANTIVIGNNKSWKRSSNMGKKNNQNFIGIPHKVMIEMIQYKANLAGISVIRTNESYTSQTSALDNEKPCWENGNKNRQRQGKSPVNRRIKRGLFKTNNGTLINADINGAMQIIRKVFPKTSFVNGIAGVVLRPVKWTALI</sequence>
<dbReference type="NCBIfam" id="TIGR01766">
    <property type="entry name" value="IS200/IS605 family accessory protein TnpB-like domain"/>
    <property type="match status" value="1"/>
</dbReference>
<dbReference type="RefSeq" id="WP_068813812.1">
    <property type="nucleotide sequence ID" value="NZ_JAKHRA010000052.1"/>
</dbReference>
<evidence type="ECO:0000256" key="5">
    <source>
        <dbReference type="SAM" id="Coils"/>
    </source>
</evidence>
<evidence type="ECO:0000313" key="10">
    <source>
        <dbReference type="Proteomes" id="UP000235119"/>
    </source>
</evidence>
<feature type="domain" description="Cas12f1-like TNB" evidence="8">
    <location>
        <begin position="337"/>
        <end position="415"/>
    </location>
</feature>
<feature type="domain" description="Probable transposase IS891/IS1136/IS1341" evidence="7">
    <location>
        <begin position="191"/>
        <end position="314"/>
    </location>
</feature>
<gene>
    <name evidence="9" type="ORF">CYJ79_09335</name>
</gene>
<reference evidence="9 10" key="1">
    <citation type="submission" date="2017-12" db="EMBL/GenBank/DDBJ databases">
        <title>Phylogenetic diversity of female urinary microbiome.</title>
        <authorList>
            <person name="Thomas-White K."/>
            <person name="Wolfe A.J."/>
        </authorList>
    </citation>
    <scope>NUCLEOTIDE SEQUENCE [LARGE SCALE GENOMIC DNA]</scope>
    <source>
        <strain evidence="9 10">UMB0085</strain>
    </source>
</reference>
<comment type="caution">
    <text evidence="9">The sequence shown here is derived from an EMBL/GenBank/DDBJ whole genome shotgun (WGS) entry which is preliminary data.</text>
</comment>
<accession>A0A2N5KWN9</accession>
<keyword evidence="5" id="KW-0175">Coiled coil</keyword>
<comment type="similarity">
    <text evidence="1">In the C-terminal section; belongs to the transposase 35 family.</text>
</comment>
<evidence type="ECO:0000256" key="6">
    <source>
        <dbReference type="SAM" id="MobiDB-lite"/>
    </source>
</evidence>
<dbReference type="GO" id="GO:0003677">
    <property type="term" value="F:DNA binding"/>
    <property type="evidence" value="ECO:0007669"/>
    <property type="project" value="UniProtKB-KW"/>
</dbReference>
<evidence type="ECO:0000259" key="8">
    <source>
        <dbReference type="Pfam" id="PF07282"/>
    </source>
</evidence>
<dbReference type="InterPro" id="IPR010095">
    <property type="entry name" value="Cas12f1-like_TNB"/>
</dbReference>
<evidence type="ECO:0000256" key="1">
    <source>
        <dbReference type="ARBA" id="ARBA00008761"/>
    </source>
</evidence>
<dbReference type="AlphaFoldDB" id="A0A2N5KWN9"/>
<evidence type="ECO:0000256" key="2">
    <source>
        <dbReference type="ARBA" id="ARBA00022578"/>
    </source>
</evidence>
<dbReference type="Pfam" id="PF07282">
    <property type="entry name" value="Cas12f1-like_TNB"/>
    <property type="match status" value="1"/>
</dbReference>
<dbReference type="NCBIfam" id="NF040570">
    <property type="entry name" value="guided_TnpB"/>
    <property type="match status" value="1"/>
</dbReference>
<dbReference type="EMBL" id="PKIW01000055">
    <property type="protein sequence ID" value="PLT10625.1"/>
    <property type="molecule type" value="Genomic_DNA"/>
</dbReference>
<keyword evidence="2" id="KW-0815">Transposition</keyword>
<dbReference type="GO" id="GO:0032196">
    <property type="term" value="P:transposition"/>
    <property type="evidence" value="ECO:0007669"/>
    <property type="project" value="UniProtKB-KW"/>
</dbReference>
<evidence type="ECO:0000259" key="7">
    <source>
        <dbReference type="Pfam" id="PF01385"/>
    </source>
</evidence>
<keyword evidence="4" id="KW-0233">DNA recombination</keyword>
<organism evidence="9 10">
    <name type="scientific">Lactobacillus crispatus</name>
    <dbReference type="NCBI Taxonomy" id="47770"/>
    <lineage>
        <taxon>Bacteria</taxon>
        <taxon>Bacillati</taxon>
        <taxon>Bacillota</taxon>
        <taxon>Bacilli</taxon>
        <taxon>Lactobacillales</taxon>
        <taxon>Lactobacillaceae</taxon>
        <taxon>Lactobacillus</taxon>
    </lineage>
</organism>
<evidence type="ECO:0000313" key="9">
    <source>
        <dbReference type="EMBL" id="PLT10625.1"/>
    </source>
</evidence>
<evidence type="ECO:0000256" key="4">
    <source>
        <dbReference type="ARBA" id="ARBA00023172"/>
    </source>
</evidence>
<dbReference type="InterPro" id="IPR001959">
    <property type="entry name" value="Transposase"/>
</dbReference>
<feature type="region of interest" description="Disordered" evidence="6">
    <location>
        <begin position="367"/>
        <end position="387"/>
    </location>
</feature>
<proteinExistence type="inferred from homology"/>
<name>A0A2N5KWN9_9LACO</name>
<evidence type="ECO:0000256" key="3">
    <source>
        <dbReference type="ARBA" id="ARBA00023125"/>
    </source>
</evidence>
<protein>
    <submittedName>
        <fullName evidence="9">Transposase</fullName>
    </submittedName>
</protein>
<dbReference type="Pfam" id="PF01385">
    <property type="entry name" value="OrfB_IS605"/>
    <property type="match status" value="1"/>
</dbReference>
<feature type="coiled-coil region" evidence="5">
    <location>
        <begin position="229"/>
        <end position="256"/>
    </location>
</feature>
<dbReference type="GO" id="GO:0006310">
    <property type="term" value="P:DNA recombination"/>
    <property type="evidence" value="ECO:0007669"/>
    <property type="project" value="UniProtKB-KW"/>
</dbReference>
<dbReference type="Proteomes" id="UP000235119">
    <property type="component" value="Unassembled WGS sequence"/>
</dbReference>